<protein>
    <recommendedName>
        <fullName evidence="3">Tryptophan synthase alpha chain</fullName>
    </recommendedName>
</protein>
<dbReference type="OrthoDB" id="5492401at2"/>
<dbReference type="PATRIC" id="fig|1391654.3.peg.1368"/>
<proteinExistence type="predicted"/>
<dbReference type="KEGG" id="llu:AKJ09_01351"/>
<evidence type="ECO:0008006" key="3">
    <source>
        <dbReference type="Google" id="ProtNLM"/>
    </source>
</evidence>
<dbReference type="STRING" id="1391654.AKJ09_01351"/>
<dbReference type="PROSITE" id="PS51257">
    <property type="entry name" value="PROKAR_LIPOPROTEIN"/>
    <property type="match status" value="1"/>
</dbReference>
<keyword evidence="2" id="KW-1185">Reference proteome</keyword>
<dbReference type="AlphaFoldDB" id="A0A0K1PMD3"/>
<evidence type="ECO:0000313" key="1">
    <source>
        <dbReference type="EMBL" id="AKU94687.1"/>
    </source>
</evidence>
<reference evidence="1 2" key="1">
    <citation type="submission" date="2015-08" db="EMBL/GenBank/DDBJ databases">
        <authorList>
            <person name="Babu N.S."/>
            <person name="Beckwith C.J."/>
            <person name="Beseler K.G."/>
            <person name="Brison A."/>
            <person name="Carone J.V."/>
            <person name="Caskin T.P."/>
            <person name="Diamond M."/>
            <person name="Durham M.E."/>
            <person name="Foxe J.M."/>
            <person name="Go M."/>
            <person name="Henderson B.A."/>
            <person name="Jones I.B."/>
            <person name="McGettigan J.A."/>
            <person name="Micheletti S.J."/>
            <person name="Nasrallah M.E."/>
            <person name="Ortiz D."/>
            <person name="Piller C.R."/>
            <person name="Privatt S.R."/>
            <person name="Schneider S.L."/>
            <person name="Sharp S."/>
            <person name="Smith T.C."/>
            <person name="Stanton J.D."/>
            <person name="Ullery H.E."/>
            <person name="Wilson R.J."/>
            <person name="Serrano M.G."/>
            <person name="Buck G."/>
            <person name="Lee V."/>
            <person name="Wang Y."/>
            <person name="Carvalho R."/>
            <person name="Voegtly L."/>
            <person name="Shi R."/>
            <person name="Duckworth R."/>
            <person name="Johnson A."/>
            <person name="Loviza R."/>
            <person name="Walstead R."/>
            <person name="Shah Z."/>
            <person name="Kiflezghi M."/>
            <person name="Wade K."/>
            <person name="Ball S.L."/>
            <person name="Bradley K.W."/>
            <person name="Asai D.J."/>
            <person name="Bowman C.A."/>
            <person name="Russell D.A."/>
            <person name="Pope W.H."/>
            <person name="Jacobs-Sera D."/>
            <person name="Hendrix R.W."/>
            <person name="Hatfull G.F."/>
        </authorList>
    </citation>
    <scope>NUCLEOTIDE SEQUENCE [LARGE SCALE GENOMIC DNA]</scope>
    <source>
        <strain evidence="1 2">DSM 27648</strain>
    </source>
</reference>
<dbReference type="EMBL" id="CP012333">
    <property type="protein sequence ID" value="AKU94687.1"/>
    <property type="molecule type" value="Genomic_DNA"/>
</dbReference>
<sequence>MSIRTFVASTSFAAIVLAVGCATTTEQYLGAEDAGAPPTFIADGGSDAPDSTFALTAYCPSSACPADRTTCPSSRFLCDIDLKSDPNNCGSCGFVCPKDAVGAMFACVNGKCEMTCDSVTPTFDCNGIVDDGCEVTPTTNENCGACGVKCTDPANPCVRTSSGVYACGCGGSDIACDFGGFLVCIDPRKDNQHCGACALECDPTNGGAPAYPNYYYGCMDRECGHLKCTDGFGNCNGLQQDGCETDLTADDNCGACGNVCPAGQGCHRGITGEYSCMCPQGQTYCSILNIFGFCVDIATDPAHCGSCGVTCAGDDSQRFIYPVCRYGSCETACQMGHADCNGDLGDGCEINTDFDPRNCGECGHACDAVAGQACVAGRCVVEPCDVDAGETR</sequence>
<gene>
    <name evidence="1" type="ORF">AKJ09_01351</name>
</gene>
<evidence type="ECO:0000313" key="2">
    <source>
        <dbReference type="Proteomes" id="UP000064967"/>
    </source>
</evidence>
<accession>A0A0K1PMD3</accession>
<organism evidence="1 2">
    <name type="scientific">Labilithrix luteola</name>
    <dbReference type="NCBI Taxonomy" id="1391654"/>
    <lineage>
        <taxon>Bacteria</taxon>
        <taxon>Pseudomonadati</taxon>
        <taxon>Myxococcota</taxon>
        <taxon>Polyangia</taxon>
        <taxon>Polyangiales</taxon>
        <taxon>Labilitrichaceae</taxon>
        <taxon>Labilithrix</taxon>
    </lineage>
</organism>
<dbReference type="RefSeq" id="WP_146646244.1">
    <property type="nucleotide sequence ID" value="NZ_CP012333.1"/>
</dbReference>
<dbReference type="Proteomes" id="UP000064967">
    <property type="component" value="Chromosome"/>
</dbReference>
<name>A0A0K1PMD3_9BACT</name>